<evidence type="ECO:0000313" key="2">
    <source>
        <dbReference type="Proteomes" id="UP001221898"/>
    </source>
</evidence>
<dbReference type="EMBL" id="JAINUG010000079">
    <property type="protein sequence ID" value="KAJ8400039.1"/>
    <property type="molecule type" value="Genomic_DNA"/>
</dbReference>
<reference evidence="1" key="1">
    <citation type="journal article" date="2023" name="Science">
        <title>Genome structures resolve the early diversification of teleost fishes.</title>
        <authorList>
            <person name="Parey E."/>
            <person name="Louis A."/>
            <person name="Montfort J."/>
            <person name="Bouchez O."/>
            <person name="Roques C."/>
            <person name="Iampietro C."/>
            <person name="Lluch J."/>
            <person name="Castinel A."/>
            <person name="Donnadieu C."/>
            <person name="Desvignes T."/>
            <person name="Floi Bucao C."/>
            <person name="Jouanno E."/>
            <person name="Wen M."/>
            <person name="Mejri S."/>
            <person name="Dirks R."/>
            <person name="Jansen H."/>
            <person name="Henkel C."/>
            <person name="Chen W.J."/>
            <person name="Zahm M."/>
            <person name="Cabau C."/>
            <person name="Klopp C."/>
            <person name="Thompson A.W."/>
            <person name="Robinson-Rechavi M."/>
            <person name="Braasch I."/>
            <person name="Lecointre G."/>
            <person name="Bobe J."/>
            <person name="Postlethwait J.H."/>
            <person name="Berthelot C."/>
            <person name="Roest Crollius H."/>
            <person name="Guiguen Y."/>
        </authorList>
    </citation>
    <scope>NUCLEOTIDE SEQUENCE</scope>
    <source>
        <strain evidence="1">NC1722</strain>
    </source>
</reference>
<evidence type="ECO:0000313" key="1">
    <source>
        <dbReference type="EMBL" id="KAJ8400039.1"/>
    </source>
</evidence>
<sequence>MRERMKSCTKTLCRASEVAVLATHFDSCPRSSPRWPCFLTPGVDVRETDDEGAAQMSLPWTPPRAAILDTLLLFVRHRQLKNRAMNGQRPLFPWHSDARTQAALLPCVVRP</sequence>
<accession>A0AAD7SCR2</accession>
<proteinExistence type="predicted"/>
<name>A0AAD7SCR2_9TELE</name>
<protein>
    <submittedName>
        <fullName evidence="1">Uncharacterized protein</fullName>
    </submittedName>
</protein>
<dbReference type="Proteomes" id="UP001221898">
    <property type="component" value="Unassembled WGS sequence"/>
</dbReference>
<comment type="caution">
    <text evidence="1">The sequence shown here is derived from an EMBL/GenBank/DDBJ whole genome shotgun (WGS) entry which is preliminary data.</text>
</comment>
<organism evidence="1 2">
    <name type="scientific">Aldrovandia affinis</name>
    <dbReference type="NCBI Taxonomy" id="143900"/>
    <lineage>
        <taxon>Eukaryota</taxon>
        <taxon>Metazoa</taxon>
        <taxon>Chordata</taxon>
        <taxon>Craniata</taxon>
        <taxon>Vertebrata</taxon>
        <taxon>Euteleostomi</taxon>
        <taxon>Actinopterygii</taxon>
        <taxon>Neopterygii</taxon>
        <taxon>Teleostei</taxon>
        <taxon>Notacanthiformes</taxon>
        <taxon>Halosauridae</taxon>
        <taxon>Aldrovandia</taxon>
    </lineage>
</organism>
<dbReference type="AlphaFoldDB" id="A0AAD7SCR2"/>
<gene>
    <name evidence="1" type="ORF">AAFF_G00400780</name>
</gene>
<keyword evidence="2" id="KW-1185">Reference proteome</keyword>